<organism evidence="2">
    <name type="scientific">Tetraselmis sp. GSL018</name>
    <dbReference type="NCBI Taxonomy" id="582737"/>
    <lineage>
        <taxon>Eukaryota</taxon>
        <taxon>Viridiplantae</taxon>
        <taxon>Chlorophyta</taxon>
        <taxon>core chlorophytes</taxon>
        <taxon>Chlorodendrophyceae</taxon>
        <taxon>Chlorodendrales</taxon>
        <taxon>Chlorodendraceae</taxon>
        <taxon>Tetraselmis</taxon>
    </lineage>
</organism>
<feature type="region of interest" description="Disordered" evidence="1">
    <location>
        <begin position="1"/>
        <end position="71"/>
    </location>
</feature>
<proteinExistence type="predicted"/>
<dbReference type="AlphaFoldDB" id="A0A061QWA1"/>
<feature type="compositionally biased region" description="Polar residues" evidence="1">
    <location>
        <begin position="1"/>
        <end position="10"/>
    </location>
</feature>
<gene>
    <name evidence="2" type="ORF">TSPGSL018_22524</name>
</gene>
<feature type="compositionally biased region" description="Basic and acidic residues" evidence="1">
    <location>
        <begin position="51"/>
        <end position="61"/>
    </location>
</feature>
<protein>
    <submittedName>
        <fullName evidence="2">Uncharacterized protein</fullName>
    </submittedName>
</protein>
<evidence type="ECO:0000256" key="1">
    <source>
        <dbReference type="SAM" id="MobiDB-lite"/>
    </source>
</evidence>
<accession>A0A061QWA1</accession>
<feature type="non-terminal residue" evidence="2">
    <location>
        <position position="1"/>
    </location>
</feature>
<sequence length="71" mass="7811">PLRSFPLSSRSELKGLNERSPSPSALSPPPPFPAMRPFFAQTTALSSTDPVEPRPEMHRFQFWDPGGCPSS</sequence>
<feature type="non-terminal residue" evidence="2">
    <location>
        <position position="71"/>
    </location>
</feature>
<dbReference type="EMBL" id="GBEZ01024253">
    <property type="protein sequence ID" value="JAC62715.1"/>
    <property type="molecule type" value="Transcribed_RNA"/>
</dbReference>
<evidence type="ECO:0000313" key="2">
    <source>
        <dbReference type="EMBL" id="JAC62715.1"/>
    </source>
</evidence>
<name>A0A061QWA1_9CHLO</name>
<reference evidence="2" key="1">
    <citation type="submission" date="2014-05" db="EMBL/GenBank/DDBJ databases">
        <title>The transcriptome of the halophilic microalga Tetraselmis sp. GSL018 isolated from the Great Salt Lake, Utah.</title>
        <authorList>
            <person name="Jinkerson R.E."/>
            <person name="D'Adamo S."/>
            <person name="Posewitz M.C."/>
        </authorList>
    </citation>
    <scope>NUCLEOTIDE SEQUENCE</scope>
    <source>
        <strain evidence="2">GSL018</strain>
    </source>
</reference>